<protein>
    <recommendedName>
        <fullName evidence="5">RING-type domain-containing protein</fullName>
    </recommendedName>
</protein>
<sequence>MSSNNRFSTPLASAISQLKAKPTEMEKKIIAKMLDFNDLTCSICFDIFDKPAELNCSHVFCFKCIKNWMRNNKSCPMCRRNTTEPPVVCTLLEKLISEMQSVSVPVVNRRYTIGTVYKAQEPLAATRPVGKRELNGRPPWR</sequence>
<evidence type="ECO:0000256" key="3">
    <source>
        <dbReference type="ARBA" id="ARBA00022833"/>
    </source>
</evidence>
<keyword evidence="1" id="KW-0479">Metal-binding</keyword>
<dbReference type="PROSITE" id="PS00518">
    <property type="entry name" value="ZF_RING_1"/>
    <property type="match status" value="1"/>
</dbReference>
<dbReference type="InterPro" id="IPR001841">
    <property type="entry name" value="Znf_RING"/>
</dbReference>
<reference evidence="6" key="2">
    <citation type="submission" date="2022-06" db="UniProtKB">
        <authorList>
            <consortium name="EnsemblMetazoa"/>
        </authorList>
    </citation>
    <scope>IDENTIFICATION</scope>
</reference>
<dbReference type="GO" id="GO:0008270">
    <property type="term" value="F:zinc ion binding"/>
    <property type="evidence" value="ECO:0007669"/>
    <property type="project" value="UniProtKB-KW"/>
</dbReference>
<organism evidence="6 7">
    <name type="scientific">Acyrthosiphon pisum</name>
    <name type="common">Pea aphid</name>
    <dbReference type="NCBI Taxonomy" id="7029"/>
    <lineage>
        <taxon>Eukaryota</taxon>
        <taxon>Metazoa</taxon>
        <taxon>Ecdysozoa</taxon>
        <taxon>Arthropoda</taxon>
        <taxon>Hexapoda</taxon>
        <taxon>Insecta</taxon>
        <taxon>Pterygota</taxon>
        <taxon>Neoptera</taxon>
        <taxon>Paraneoptera</taxon>
        <taxon>Hemiptera</taxon>
        <taxon>Sternorrhyncha</taxon>
        <taxon>Aphidomorpha</taxon>
        <taxon>Aphidoidea</taxon>
        <taxon>Aphididae</taxon>
        <taxon>Macrosiphini</taxon>
        <taxon>Acyrthosiphon</taxon>
    </lineage>
</organism>
<dbReference type="PROSITE" id="PS50089">
    <property type="entry name" value="ZF_RING_2"/>
    <property type="match status" value="1"/>
</dbReference>
<dbReference type="KEGG" id="api:100569137"/>
<reference evidence="7" key="1">
    <citation type="submission" date="2010-06" db="EMBL/GenBank/DDBJ databases">
        <authorList>
            <person name="Jiang H."/>
            <person name="Abraham K."/>
            <person name="Ali S."/>
            <person name="Alsbrooks S.L."/>
            <person name="Anim B.N."/>
            <person name="Anosike U.S."/>
            <person name="Attaway T."/>
            <person name="Bandaranaike D.P."/>
            <person name="Battles P.K."/>
            <person name="Bell S.N."/>
            <person name="Bell A.V."/>
            <person name="Beltran B."/>
            <person name="Bickham C."/>
            <person name="Bustamante Y."/>
            <person name="Caleb T."/>
            <person name="Canada A."/>
            <person name="Cardenas V."/>
            <person name="Carter K."/>
            <person name="Chacko J."/>
            <person name="Chandrabose M.N."/>
            <person name="Chavez D."/>
            <person name="Chavez A."/>
            <person name="Chen L."/>
            <person name="Chu H.-S."/>
            <person name="Claassen K.J."/>
            <person name="Cockrell R."/>
            <person name="Collins M."/>
            <person name="Cooper J.A."/>
            <person name="Cree A."/>
            <person name="Curry S.M."/>
            <person name="Da Y."/>
            <person name="Dao M.D."/>
            <person name="Das B."/>
            <person name="Davila M.-L."/>
            <person name="Davy-Carroll L."/>
            <person name="Denson S."/>
            <person name="Dinh H."/>
            <person name="Ebong V.E."/>
            <person name="Edwards J.R."/>
            <person name="Egan A."/>
            <person name="El-Daye J."/>
            <person name="Escobedo L."/>
            <person name="Fernandez S."/>
            <person name="Fernando P.R."/>
            <person name="Flagg N."/>
            <person name="Forbes L.D."/>
            <person name="Fowler R.G."/>
            <person name="Fu Q."/>
            <person name="Gabisi R.A."/>
            <person name="Ganer J."/>
            <person name="Garbino Pronczuk A."/>
            <person name="Garcia R.M."/>
            <person name="Garner T."/>
            <person name="Garrett T.E."/>
            <person name="Gonzalez D.A."/>
            <person name="Hamid H."/>
            <person name="Hawkins E.S."/>
            <person name="Hirani K."/>
            <person name="Hogues M.E."/>
            <person name="Hollins B."/>
            <person name="Hsiao C.-H."/>
            <person name="Jabil R."/>
            <person name="James M.L."/>
            <person name="Jhangiani S.N."/>
            <person name="Johnson B."/>
            <person name="Johnson Q."/>
            <person name="Joshi V."/>
            <person name="Kalu J.B."/>
            <person name="Kam C."/>
            <person name="Kashfia A."/>
            <person name="Keebler J."/>
            <person name="Kisamo H."/>
            <person name="Kovar C.L."/>
            <person name="Lago L.A."/>
            <person name="Lai C.-Y."/>
            <person name="Laidlaw J."/>
            <person name="Lara F."/>
            <person name="Le T.-K."/>
            <person name="Lee S.L."/>
            <person name="Legall F.H."/>
            <person name="Lemon S.J."/>
            <person name="Lewis L.R."/>
            <person name="Li B."/>
            <person name="Liu Y."/>
            <person name="Liu Y.-S."/>
            <person name="Lopez J."/>
            <person name="Lozado R.J."/>
            <person name="Lu J."/>
            <person name="Madu R.C."/>
            <person name="Maheshwari M."/>
            <person name="Maheshwari R."/>
            <person name="Malloy K."/>
            <person name="Martinez E."/>
            <person name="Mathew T."/>
            <person name="Mercado I.C."/>
            <person name="Mercado C."/>
            <person name="Meyer B."/>
            <person name="Montgomery K."/>
            <person name="Morgan M.B."/>
            <person name="Munidasa M."/>
            <person name="Nazareth L.V."/>
            <person name="Nelson J."/>
            <person name="Ng B.M."/>
            <person name="Nguyen N.B."/>
            <person name="Nguyen P.Q."/>
            <person name="Nguyen T."/>
            <person name="Obregon M."/>
            <person name="Okwuonu G.O."/>
            <person name="Onwere C.G."/>
            <person name="Orozco G."/>
            <person name="Parra A."/>
            <person name="Patel S."/>
            <person name="Patil S."/>
            <person name="Perez A."/>
            <person name="Perez Y."/>
            <person name="Pham C."/>
            <person name="Primus E.L."/>
            <person name="Pu L.-L."/>
            <person name="Puazo M."/>
            <person name="Qin X."/>
            <person name="Quiroz J.B."/>
            <person name="Reese J."/>
            <person name="Richards S."/>
            <person name="Rives C.M."/>
            <person name="Robberts R."/>
            <person name="Ruiz S.J."/>
            <person name="Ruiz M.J."/>
            <person name="Santibanez J."/>
            <person name="Schneider B.W."/>
            <person name="Sisson I."/>
            <person name="Smith M."/>
            <person name="Sodergren E."/>
            <person name="Song X.-Z."/>
            <person name="Song B.B."/>
            <person name="Summersgill H."/>
            <person name="Thelus R."/>
            <person name="Thornton R.D."/>
            <person name="Trejos Z.Y."/>
            <person name="Usmani K."/>
            <person name="Vattathil S."/>
            <person name="Villasana D."/>
            <person name="Walker D.L."/>
            <person name="Wang S."/>
            <person name="Wang K."/>
            <person name="White C.S."/>
            <person name="Williams A.C."/>
            <person name="Williamson J."/>
            <person name="Wilson K."/>
            <person name="Woghiren I.O."/>
            <person name="Woodworth J.R."/>
            <person name="Worley K.C."/>
            <person name="Wright R.A."/>
            <person name="Wu W."/>
            <person name="Young L."/>
            <person name="Zhang L."/>
            <person name="Zhang J."/>
            <person name="Zhu Y."/>
            <person name="Muzny D.M."/>
            <person name="Weinstock G."/>
            <person name="Gibbs R.A."/>
        </authorList>
    </citation>
    <scope>NUCLEOTIDE SEQUENCE [LARGE SCALE GENOMIC DNA]</scope>
    <source>
        <strain evidence="7">LSR1</strain>
    </source>
</reference>
<evidence type="ECO:0000259" key="5">
    <source>
        <dbReference type="PROSITE" id="PS50089"/>
    </source>
</evidence>
<dbReference type="Proteomes" id="UP000007819">
    <property type="component" value="Chromosome X"/>
</dbReference>
<dbReference type="Pfam" id="PF13639">
    <property type="entry name" value="zf-RING_2"/>
    <property type="match status" value="1"/>
</dbReference>
<proteinExistence type="predicted"/>
<dbReference type="SUPFAM" id="SSF57850">
    <property type="entry name" value="RING/U-box"/>
    <property type="match status" value="1"/>
</dbReference>
<dbReference type="EnsemblMetazoa" id="XM_003240608.4">
    <property type="protein sequence ID" value="XP_003240656.1"/>
    <property type="gene ID" value="LOC100569137"/>
</dbReference>
<keyword evidence="3" id="KW-0862">Zinc</keyword>
<dbReference type="GeneID" id="100569137"/>
<feature type="domain" description="RING-type" evidence="5">
    <location>
        <begin position="41"/>
        <end position="79"/>
    </location>
</feature>
<dbReference type="RefSeq" id="XP_003240656.1">
    <property type="nucleotide sequence ID" value="XM_003240608.3"/>
</dbReference>
<evidence type="ECO:0000256" key="2">
    <source>
        <dbReference type="ARBA" id="ARBA00022771"/>
    </source>
</evidence>
<dbReference type="PANTHER" id="PTHR23327:SF51">
    <property type="entry name" value="TRANSCRIPTIONAL REGULATOR OF YEAST FORM ADHERENCE 3"/>
    <property type="match status" value="1"/>
</dbReference>
<dbReference type="InterPro" id="IPR017907">
    <property type="entry name" value="Znf_RING_CS"/>
</dbReference>
<accession>A0A8R1W883</accession>
<name>A0A8R1W883_ACYPI</name>
<keyword evidence="7" id="KW-1185">Reference proteome</keyword>
<evidence type="ECO:0000313" key="7">
    <source>
        <dbReference type="Proteomes" id="UP000007819"/>
    </source>
</evidence>
<evidence type="ECO:0000313" key="6">
    <source>
        <dbReference type="EnsemblMetazoa" id="XP_003240656.1"/>
    </source>
</evidence>
<evidence type="ECO:0000256" key="1">
    <source>
        <dbReference type="ARBA" id="ARBA00022723"/>
    </source>
</evidence>
<keyword evidence="2 4" id="KW-0863">Zinc-finger</keyword>
<dbReference type="OrthoDB" id="8062037at2759"/>
<dbReference type="AlphaFoldDB" id="A0A8R1W883"/>
<evidence type="ECO:0000256" key="4">
    <source>
        <dbReference type="PROSITE-ProRule" id="PRU00175"/>
    </source>
</evidence>
<dbReference type="PANTHER" id="PTHR23327">
    <property type="entry name" value="RING FINGER PROTEIN 127"/>
    <property type="match status" value="1"/>
</dbReference>
<dbReference type="SMART" id="SM00184">
    <property type="entry name" value="RING"/>
    <property type="match status" value="1"/>
</dbReference>
<dbReference type="InterPro" id="IPR013083">
    <property type="entry name" value="Znf_RING/FYVE/PHD"/>
</dbReference>
<dbReference type="Gene3D" id="3.30.40.10">
    <property type="entry name" value="Zinc/RING finger domain, C3HC4 (zinc finger)"/>
    <property type="match status" value="1"/>
</dbReference>